<proteinExistence type="predicted"/>
<sequence>MIMTMPKSVKTTAKTGLLTKADRAFIADFSKSSQSHVDKVTRTKALAMKELVDAGIYDVHGKLRKRYRSVA</sequence>
<accession>E8X2T2</accession>
<reference evidence="2" key="1">
    <citation type="submission" date="2011-01" db="EMBL/GenBank/DDBJ databases">
        <title>Complete sequence of chromosome of Acidobacterium sp. MP5ACTX9.</title>
        <authorList>
            <consortium name="US DOE Joint Genome Institute"/>
            <person name="Lucas S."/>
            <person name="Copeland A."/>
            <person name="Lapidus A."/>
            <person name="Cheng J.-F."/>
            <person name="Goodwin L."/>
            <person name="Pitluck S."/>
            <person name="Teshima H."/>
            <person name="Detter J.C."/>
            <person name="Han C."/>
            <person name="Tapia R."/>
            <person name="Land M."/>
            <person name="Hauser L."/>
            <person name="Kyrpides N."/>
            <person name="Ivanova N."/>
            <person name="Ovchinnikova G."/>
            <person name="Pagani I."/>
            <person name="Rawat S.R."/>
            <person name="Mannisto M."/>
            <person name="Haggblom M.M."/>
            <person name="Woyke T."/>
        </authorList>
    </citation>
    <scope>NUCLEOTIDE SEQUENCE [LARGE SCALE GENOMIC DNA]</scope>
    <source>
        <strain evidence="2">MP5ACTX9</strain>
    </source>
</reference>
<dbReference type="Proteomes" id="UP000000343">
    <property type="component" value="Chromosome"/>
</dbReference>
<dbReference type="HOGENOM" id="CLU_2734377_0_0_0"/>
<name>E8X2T2_GRATM</name>
<dbReference type="KEGG" id="acm:AciX9_3371"/>
<keyword evidence="2" id="KW-1185">Reference proteome</keyword>
<evidence type="ECO:0000313" key="2">
    <source>
        <dbReference type="Proteomes" id="UP000000343"/>
    </source>
</evidence>
<evidence type="ECO:0000313" key="1">
    <source>
        <dbReference type="EMBL" id="ADW70379.1"/>
    </source>
</evidence>
<gene>
    <name evidence="1" type="ordered locus">AciX9_3371</name>
</gene>
<dbReference type="EMBL" id="CP002480">
    <property type="protein sequence ID" value="ADW70379.1"/>
    <property type="molecule type" value="Genomic_DNA"/>
</dbReference>
<dbReference type="PaxDb" id="1198114-AciX9_3371"/>
<organism evidence="2">
    <name type="scientific">Granulicella tundricola (strain ATCC BAA-1859 / DSM 23138 / MP5ACTX9)</name>
    <dbReference type="NCBI Taxonomy" id="1198114"/>
    <lineage>
        <taxon>Bacteria</taxon>
        <taxon>Pseudomonadati</taxon>
        <taxon>Acidobacteriota</taxon>
        <taxon>Terriglobia</taxon>
        <taxon>Terriglobales</taxon>
        <taxon>Acidobacteriaceae</taxon>
        <taxon>Granulicella</taxon>
    </lineage>
</organism>
<dbReference type="AlphaFoldDB" id="E8X2T2"/>
<protein>
    <submittedName>
        <fullName evidence="1">Uncharacterized protein</fullName>
    </submittedName>
</protein>
<dbReference type="STRING" id="1198114.AciX9_3371"/>